<evidence type="ECO:0000313" key="2">
    <source>
        <dbReference type="Proteomes" id="UP001341840"/>
    </source>
</evidence>
<proteinExistence type="predicted"/>
<gene>
    <name evidence="1" type="ORF">PIB30_099940</name>
</gene>
<dbReference type="Proteomes" id="UP001341840">
    <property type="component" value="Unassembled WGS sequence"/>
</dbReference>
<comment type="caution">
    <text evidence="1">The sequence shown here is derived from an EMBL/GenBank/DDBJ whole genome shotgun (WGS) entry which is preliminary data.</text>
</comment>
<protein>
    <submittedName>
        <fullName evidence="1">Uncharacterized protein</fullName>
    </submittedName>
</protein>
<keyword evidence="2" id="KW-1185">Reference proteome</keyword>
<dbReference type="EMBL" id="JASCZI010153771">
    <property type="protein sequence ID" value="MED6177630.1"/>
    <property type="molecule type" value="Genomic_DNA"/>
</dbReference>
<accession>A0ABU6VVG2</accession>
<organism evidence="1 2">
    <name type="scientific">Stylosanthes scabra</name>
    <dbReference type="NCBI Taxonomy" id="79078"/>
    <lineage>
        <taxon>Eukaryota</taxon>
        <taxon>Viridiplantae</taxon>
        <taxon>Streptophyta</taxon>
        <taxon>Embryophyta</taxon>
        <taxon>Tracheophyta</taxon>
        <taxon>Spermatophyta</taxon>
        <taxon>Magnoliopsida</taxon>
        <taxon>eudicotyledons</taxon>
        <taxon>Gunneridae</taxon>
        <taxon>Pentapetalae</taxon>
        <taxon>rosids</taxon>
        <taxon>fabids</taxon>
        <taxon>Fabales</taxon>
        <taxon>Fabaceae</taxon>
        <taxon>Papilionoideae</taxon>
        <taxon>50 kb inversion clade</taxon>
        <taxon>dalbergioids sensu lato</taxon>
        <taxon>Dalbergieae</taxon>
        <taxon>Pterocarpus clade</taxon>
        <taxon>Stylosanthes</taxon>
    </lineage>
</organism>
<evidence type="ECO:0000313" key="1">
    <source>
        <dbReference type="EMBL" id="MED6177630.1"/>
    </source>
</evidence>
<sequence>MRTRREPPEGYFGALCDRLGKASMMAASLLCFGGKEVKRKTNLQLTSHHTHLQETGKRDEAMASLSWLGTDLVFTDHQGAPCLKF</sequence>
<name>A0ABU6VVG2_9FABA</name>
<reference evidence="1 2" key="1">
    <citation type="journal article" date="2023" name="Plants (Basel)">
        <title>Bridging the Gap: Combining Genomics and Transcriptomics Approaches to Understand Stylosanthes scabra, an Orphan Legume from the Brazilian Caatinga.</title>
        <authorList>
            <person name="Ferreira-Neto J.R.C."/>
            <person name="da Silva M.D."/>
            <person name="Binneck E."/>
            <person name="de Melo N.F."/>
            <person name="da Silva R.H."/>
            <person name="de Melo A.L.T.M."/>
            <person name="Pandolfi V."/>
            <person name="Bustamante F.O."/>
            <person name="Brasileiro-Vidal A.C."/>
            <person name="Benko-Iseppon A.M."/>
        </authorList>
    </citation>
    <scope>NUCLEOTIDE SEQUENCE [LARGE SCALE GENOMIC DNA]</scope>
    <source>
        <tissue evidence="1">Leaves</tissue>
    </source>
</reference>